<gene>
    <name evidence="3" type="ORF">HHL09_02980</name>
</gene>
<dbReference type="Pfam" id="PF13476">
    <property type="entry name" value="AAA_23"/>
    <property type="match status" value="1"/>
</dbReference>
<dbReference type="GO" id="GO:0006302">
    <property type="term" value="P:double-strand break repair"/>
    <property type="evidence" value="ECO:0007669"/>
    <property type="project" value="InterPro"/>
</dbReference>
<dbReference type="SUPFAM" id="SSF52540">
    <property type="entry name" value="P-loop containing nucleoside triphosphate hydrolases"/>
    <property type="match status" value="1"/>
</dbReference>
<organism evidence="3 4">
    <name type="scientific">Luteolibacter luteus</name>
    <dbReference type="NCBI Taxonomy" id="2728835"/>
    <lineage>
        <taxon>Bacteria</taxon>
        <taxon>Pseudomonadati</taxon>
        <taxon>Verrucomicrobiota</taxon>
        <taxon>Verrucomicrobiia</taxon>
        <taxon>Verrucomicrobiales</taxon>
        <taxon>Verrucomicrobiaceae</taxon>
        <taxon>Luteolibacter</taxon>
    </lineage>
</organism>
<evidence type="ECO:0000259" key="2">
    <source>
        <dbReference type="Pfam" id="PF13476"/>
    </source>
</evidence>
<evidence type="ECO:0000313" key="4">
    <source>
        <dbReference type="Proteomes" id="UP000501812"/>
    </source>
</evidence>
<evidence type="ECO:0000313" key="3">
    <source>
        <dbReference type="EMBL" id="QJE94784.1"/>
    </source>
</evidence>
<dbReference type="Proteomes" id="UP000501812">
    <property type="component" value="Chromosome"/>
</dbReference>
<sequence>MIENWIAAKRVIVTGAERLYPDGIDWNLSPGVNAIIGGTGLGKTTLVYALQFAIFGKMIVDSAERVEKEFFRNRLTNRDESETKKAPPLVTVEFDVGPKKFTVKRNLLSGAIVSARCNEKPLNQKGYEAALPQAIGIDGDFASLSRLQGNLFFFGESRRLLAWENRLQHELANLLLADHETYRRLEHLWGQVESADSFARNISSQASRLEKDLEQLTAKNSNVLQLEQLSKSQQLSQEREQMELRVNSLSKKLANDEKLSKAQGDHISILQNRFHEELASLEDAIESQWDDNFLATAITSPTAGSIRHSLEKFYLDPRARGCPCCGRPGMEAHLAKIAITAAKDAQKGSCIICNKDIAEPKPKKSEGLKNAQKSTDIKADQLQKLLFEREQTLSRINEYKTALSISLQQLAVISSAELKHARENPISDGENLRVAISQMRKRERQARVERDRHLLQLNEELASTNEGLDRKKSLIATAFKKYATLYLDESCDVKFLNETELPRKRGPQIKAPHAAFFPVISGQTRPSAQALSDAQRSFVDLAFRMAMIDVWHQETDGTITMIIETPEGAVDIAYMERVASMIRKFSAQGHTLIITTNLNNEIFLPHVMARRPSDERDKHILNLLEKGNPRPVQRKNKPYFDRILASVKTTPRTR</sequence>
<dbReference type="GO" id="GO:0016887">
    <property type="term" value="F:ATP hydrolysis activity"/>
    <property type="evidence" value="ECO:0007669"/>
    <property type="project" value="InterPro"/>
</dbReference>
<dbReference type="EMBL" id="CP051774">
    <property type="protein sequence ID" value="QJE94784.1"/>
    <property type="molecule type" value="Genomic_DNA"/>
</dbReference>
<reference evidence="3 4" key="1">
    <citation type="submission" date="2020-04" db="EMBL/GenBank/DDBJ databases">
        <title>Luteolibacter sp. G-1-1-1 isolated from soil.</title>
        <authorList>
            <person name="Dahal R.H."/>
        </authorList>
    </citation>
    <scope>NUCLEOTIDE SEQUENCE [LARGE SCALE GENOMIC DNA]</scope>
    <source>
        <strain evidence="3 4">G-1-1-1</strain>
    </source>
</reference>
<dbReference type="Gene3D" id="3.40.50.300">
    <property type="entry name" value="P-loop containing nucleotide triphosphate hydrolases"/>
    <property type="match status" value="2"/>
</dbReference>
<name>A0A858RDY7_9BACT</name>
<protein>
    <submittedName>
        <fullName evidence="3">AAA family ATPase</fullName>
    </submittedName>
</protein>
<dbReference type="PANTHER" id="PTHR32114:SF2">
    <property type="entry name" value="ABC TRANSPORTER ABCH.3"/>
    <property type="match status" value="1"/>
</dbReference>
<keyword evidence="1" id="KW-0175">Coiled coil</keyword>
<dbReference type="InterPro" id="IPR027417">
    <property type="entry name" value="P-loop_NTPase"/>
</dbReference>
<feature type="coiled-coil region" evidence="1">
    <location>
        <begin position="199"/>
        <end position="259"/>
    </location>
</feature>
<accession>A0A858RDY7</accession>
<dbReference type="KEGG" id="luo:HHL09_02980"/>
<dbReference type="InterPro" id="IPR038729">
    <property type="entry name" value="Rad50/SbcC_AAA"/>
</dbReference>
<keyword evidence="4" id="KW-1185">Reference proteome</keyword>
<feature type="domain" description="Rad50/SbcC-type AAA" evidence="2">
    <location>
        <begin position="27"/>
        <end position="253"/>
    </location>
</feature>
<proteinExistence type="predicted"/>
<evidence type="ECO:0000256" key="1">
    <source>
        <dbReference type="SAM" id="Coils"/>
    </source>
</evidence>
<dbReference type="RefSeq" id="WP_169453005.1">
    <property type="nucleotide sequence ID" value="NZ_CP051774.1"/>
</dbReference>
<dbReference type="PANTHER" id="PTHR32114">
    <property type="entry name" value="ABC TRANSPORTER ABCH.3"/>
    <property type="match status" value="1"/>
</dbReference>
<dbReference type="AlphaFoldDB" id="A0A858RDY7"/>